<dbReference type="AlphaFoldDB" id="A0A447S3U7"/>
<sequence>MVAIPALSRCTIPDSTNTSASWAIISPKKVILLEKTNIITRRSIRCKPRDKRRQQQADRHPAVHLRHVSLQAGTALHY</sequence>
<evidence type="ECO:0000313" key="1">
    <source>
        <dbReference type="EMBL" id="VEB06776.1"/>
    </source>
</evidence>
<reference evidence="1 2" key="1">
    <citation type="submission" date="2018-12" db="EMBL/GenBank/DDBJ databases">
        <authorList>
            <consortium name="Pathogen Informatics"/>
        </authorList>
    </citation>
    <scope>NUCLEOTIDE SEQUENCE [LARGE SCALE GENOMIC DNA]</scope>
    <source>
        <strain evidence="1 2">NCTC13635</strain>
    </source>
</reference>
<evidence type="ECO:0000313" key="2">
    <source>
        <dbReference type="Proteomes" id="UP000282433"/>
    </source>
</evidence>
<name>A0A447S3U7_KLEPN</name>
<protein>
    <submittedName>
        <fullName evidence="1">Uncharacterized protein</fullName>
    </submittedName>
</protein>
<accession>A0A447S3U7</accession>
<gene>
    <name evidence="1" type="ORF">NCTC13635_06275</name>
</gene>
<organism evidence="1 2">
    <name type="scientific">Klebsiella pneumoniae</name>
    <dbReference type="NCBI Taxonomy" id="573"/>
    <lineage>
        <taxon>Bacteria</taxon>
        <taxon>Pseudomonadati</taxon>
        <taxon>Pseudomonadota</taxon>
        <taxon>Gammaproteobacteria</taxon>
        <taxon>Enterobacterales</taxon>
        <taxon>Enterobacteriaceae</taxon>
        <taxon>Klebsiella/Raoultella group</taxon>
        <taxon>Klebsiella</taxon>
        <taxon>Klebsiella pneumoniae complex</taxon>
    </lineage>
</organism>
<proteinExistence type="predicted"/>
<dbReference type="Proteomes" id="UP000282433">
    <property type="component" value="Chromosome"/>
</dbReference>
<dbReference type="EMBL" id="LR134162">
    <property type="protein sequence ID" value="VEB06776.1"/>
    <property type="molecule type" value="Genomic_DNA"/>
</dbReference>